<dbReference type="Gene3D" id="3.40.50.2300">
    <property type="match status" value="1"/>
</dbReference>
<dbReference type="EMBL" id="BMID01000001">
    <property type="protein sequence ID" value="GGA08601.1"/>
    <property type="molecule type" value="Genomic_DNA"/>
</dbReference>
<keyword evidence="4" id="KW-1185">Reference proteome</keyword>
<sequence length="425" mass="45119">MNAPWKAGQGNRDSFAAYICDDTTLDVLRPVVVEMGWQPEKCNKGGLRNAVQSLAVSASPNILIVDLSECGDPLNDINALAEVCEPGTVVIAIGQVNDVRLYRDLLASGIHDYLLKPLSSGQVRDALSEAQAVFSAPKAGEGEVAKRHISTAIVGTRGGVGASTLATSLAWHFSQDKSLPTALLDLDVHFGTGALALDLEPGRGLTDAIDNPGRIDGLFLERAMIRANDNLAILSAEAPIAHPLMTDGAAFVQLEEEFRQSFEMTVIDMPRNMLINFPHLLSDVNVMVLATEFTLAGARDAIRILSWLKTNAAQVQPIVVANKAQPNAEISKSEFEASIECGVDVVLPYDAKAAVTAAKLGQPFIEANRSHKMSSGIKDIAAQIIKVGDPEAEPATEAPGAKGSLLGKFDLKGLLAKKEKAPESA</sequence>
<evidence type="ECO:0008006" key="5">
    <source>
        <dbReference type="Google" id="ProtNLM"/>
    </source>
</evidence>
<dbReference type="SUPFAM" id="SSF52540">
    <property type="entry name" value="P-loop containing nucleoside triphosphate hydrolases"/>
    <property type="match status" value="1"/>
</dbReference>
<reference evidence="4" key="1">
    <citation type="journal article" date="2019" name="Int. J. Syst. Evol. Microbiol.">
        <title>The Global Catalogue of Microorganisms (GCM) 10K type strain sequencing project: providing services to taxonomists for standard genome sequencing and annotation.</title>
        <authorList>
            <consortium name="The Broad Institute Genomics Platform"/>
            <consortium name="The Broad Institute Genome Sequencing Center for Infectious Disease"/>
            <person name="Wu L."/>
            <person name="Ma J."/>
        </authorList>
    </citation>
    <scope>NUCLEOTIDE SEQUENCE [LARGE SCALE GENOMIC DNA]</scope>
    <source>
        <strain evidence="4">CGMCC 1.15297</strain>
    </source>
</reference>
<organism evidence="3 4">
    <name type="scientific">Blastomonas marina</name>
    <dbReference type="NCBI Taxonomy" id="1867408"/>
    <lineage>
        <taxon>Bacteria</taxon>
        <taxon>Pseudomonadati</taxon>
        <taxon>Pseudomonadota</taxon>
        <taxon>Alphaproteobacteria</taxon>
        <taxon>Sphingomonadales</taxon>
        <taxon>Sphingomonadaceae</taxon>
        <taxon>Blastomonas</taxon>
    </lineage>
</organism>
<name>A0ABQ1FDX1_9SPHN</name>
<dbReference type="SUPFAM" id="SSF52172">
    <property type="entry name" value="CheY-like"/>
    <property type="match status" value="1"/>
</dbReference>
<evidence type="ECO:0000313" key="4">
    <source>
        <dbReference type="Proteomes" id="UP000603317"/>
    </source>
</evidence>
<keyword evidence="2" id="KW-0067">ATP-binding</keyword>
<protein>
    <recommendedName>
        <fullName evidence="5">Pilus assembly protein CpaE</fullName>
    </recommendedName>
</protein>
<dbReference type="InterPro" id="IPR050625">
    <property type="entry name" value="ParA/MinD_ATPase"/>
</dbReference>
<dbReference type="Gene3D" id="3.40.50.300">
    <property type="entry name" value="P-loop containing nucleotide triphosphate hydrolases"/>
    <property type="match status" value="1"/>
</dbReference>
<evidence type="ECO:0000256" key="2">
    <source>
        <dbReference type="ARBA" id="ARBA00022840"/>
    </source>
</evidence>
<dbReference type="RefSeq" id="WP_188642429.1">
    <property type="nucleotide sequence ID" value="NZ_BMID01000001.1"/>
</dbReference>
<evidence type="ECO:0000256" key="1">
    <source>
        <dbReference type="ARBA" id="ARBA00022741"/>
    </source>
</evidence>
<gene>
    <name evidence="3" type="primary">ctpF</name>
    <name evidence="3" type="ORF">GCM10010923_18580</name>
</gene>
<evidence type="ECO:0000313" key="3">
    <source>
        <dbReference type="EMBL" id="GGA08601.1"/>
    </source>
</evidence>
<proteinExistence type="predicted"/>
<dbReference type="PANTHER" id="PTHR43384:SF6">
    <property type="entry name" value="SEPTUM SITE-DETERMINING PROTEIN MIND HOMOLOG, CHLOROPLASTIC"/>
    <property type="match status" value="1"/>
</dbReference>
<keyword evidence="1" id="KW-0547">Nucleotide-binding</keyword>
<dbReference type="InterPro" id="IPR027417">
    <property type="entry name" value="P-loop_NTPase"/>
</dbReference>
<dbReference type="InterPro" id="IPR011006">
    <property type="entry name" value="CheY-like_superfamily"/>
</dbReference>
<dbReference type="PANTHER" id="PTHR43384">
    <property type="entry name" value="SEPTUM SITE-DETERMINING PROTEIN MIND HOMOLOG, CHLOROPLASTIC-RELATED"/>
    <property type="match status" value="1"/>
</dbReference>
<accession>A0ABQ1FDX1</accession>
<comment type="caution">
    <text evidence="3">The sequence shown here is derived from an EMBL/GenBank/DDBJ whole genome shotgun (WGS) entry which is preliminary data.</text>
</comment>
<dbReference type="Proteomes" id="UP000603317">
    <property type="component" value="Unassembled WGS sequence"/>
</dbReference>